<gene>
    <name evidence="2" type="ORF">SAMN05421721_103203</name>
</gene>
<protein>
    <recommendedName>
        <fullName evidence="4">Solute:sodium symporter small subunit</fullName>
    </recommendedName>
</protein>
<keyword evidence="3" id="KW-1185">Reference proteome</keyword>
<keyword evidence="1" id="KW-0472">Membrane</keyword>
<organism evidence="2 3">
    <name type="scientific">Ectothiorhodospira mobilis</name>
    <dbReference type="NCBI Taxonomy" id="195064"/>
    <lineage>
        <taxon>Bacteria</taxon>
        <taxon>Pseudomonadati</taxon>
        <taxon>Pseudomonadota</taxon>
        <taxon>Gammaproteobacteria</taxon>
        <taxon>Chromatiales</taxon>
        <taxon>Ectothiorhodospiraceae</taxon>
        <taxon>Ectothiorhodospira</taxon>
    </lineage>
</organism>
<dbReference type="STRING" id="195064.SAMN05421721_103203"/>
<dbReference type="RefSeq" id="WP_143096342.1">
    <property type="nucleotide sequence ID" value="NZ_FOUO01000003.1"/>
</dbReference>
<sequence>MARPMVGFGTRLLLVAISILGIIVAMTGILELLAGGMGSFYPPALRFPGHGVVLTLAGYLMMVPMGWLYWRDAQSD</sequence>
<proteinExistence type="predicted"/>
<dbReference type="EMBL" id="FOUO01000003">
    <property type="protein sequence ID" value="SFM35799.1"/>
    <property type="molecule type" value="Genomic_DNA"/>
</dbReference>
<evidence type="ECO:0000256" key="1">
    <source>
        <dbReference type="SAM" id="Phobius"/>
    </source>
</evidence>
<keyword evidence="1" id="KW-0812">Transmembrane</keyword>
<evidence type="ECO:0008006" key="4">
    <source>
        <dbReference type="Google" id="ProtNLM"/>
    </source>
</evidence>
<accession>A0A1I4Q6V5</accession>
<reference evidence="2 3" key="1">
    <citation type="submission" date="2016-10" db="EMBL/GenBank/DDBJ databases">
        <authorList>
            <person name="de Groot N.N."/>
        </authorList>
    </citation>
    <scope>NUCLEOTIDE SEQUENCE [LARGE SCALE GENOMIC DNA]</scope>
    <source>
        <strain evidence="2 3">DSM 4180</strain>
    </source>
</reference>
<dbReference type="AlphaFoldDB" id="A0A1I4Q6V5"/>
<evidence type="ECO:0000313" key="2">
    <source>
        <dbReference type="EMBL" id="SFM35799.1"/>
    </source>
</evidence>
<name>A0A1I4Q6V5_ECTMO</name>
<dbReference type="Proteomes" id="UP000199556">
    <property type="component" value="Unassembled WGS sequence"/>
</dbReference>
<feature type="transmembrane region" description="Helical" evidence="1">
    <location>
        <begin position="50"/>
        <end position="70"/>
    </location>
</feature>
<evidence type="ECO:0000313" key="3">
    <source>
        <dbReference type="Proteomes" id="UP000199556"/>
    </source>
</evidence>
<dbReference type="OrthoDB" id="5796096at2"/>
<feature type="transmembrane region" description="Helical" evidence="1">
    <location>
        <begin position="12"/>
        <end position="30"/>
    </location>
</feature>
<keyword evidence="1" id="KW-1133">Transmembrane helix</keyword>